<dbReference type="InterPro" id="IPR027417">
    <property type="entry name" value="P-loop_NTPase"/>
</dbReference>
<keyword evidence="2" id="KW-1185">Reference proteome</keyword>
<protein>
    <recommendedName>
        <fullName evidence="3">Rad50/SbcC-type AAA domain-containing protein</fullName>
    </recommendedName>
</protein>
<dbReference type="EMBL" id="AOPZ01000478">
    <property type="protein sequence ID" value="EPH39896.1"/>
    <property type="molecule type" value="Genomic_DNA"/>
</dbReference>
<proteinExistence type="predicted"/>
<sequence>MLRIAAVSVKSLTPEGGVGFFAKFGDGLTVVRAKNSSGKTLLLNSIMYALGLEGTLQPGKQGVLTQALTTSVEVNGVKRPVQQALVDLEITNGTRSITVRRYSVPPAGINSDLITVWEEPLLSGRRVENPSPTYYYVGRGGTAQNEGGFHNYLARFLGWTLPLVPTYGGKEVPLYLQVLAALFFVEQKQGWSGIVPRMPTQYQIREPLRRSIEFYLKLDVMERARKRAELQQGLSVLRAEYAELRGALDSAAHLANARVTATNEFGTAAFYRNPLFGIEADTIDAGEVLTIYQQADWETLNQGVEHLQEAIRSLAEETERAPIVGPDGEALNGELRQARGRLREITTELYALDDASNMLDMQRGTLEKRLRLLKQEQRRYKDIRSLENLGAEFSRHAIAHHDCPTCQQSLDGTEILSGAPVLSAAESAGLVDQHIQTITAVIDDAESSARTNEAARGSLEREAAEIRSRIRAIQADLEGEAPGISIGKLQKRILDEARLQELGRLRDNAQVTINELIDTHRRAIQTKTQLDALGDDDFTAKDTRKFSTWQQHLRRLLASYQFTVFAPTEVGIDSQTMRPVHGQSDLGFQGSASDGLKMRWSYLLSLVQTSGAMDGMHPGLLLLDGPRMYDVEPSAMRPFLQSCAQLPYRGGRAQVVLTLSENPDVIRDWLSGYEYQIVDVEEKLLV</sequence>
<dbReference type="AlphaFoldDB" id="S3Z849"/>
<evidence type="ECO:0000313" key="2">
    <source>
        <dbReference type="Proteomes" id="UP000014629"/>
    </source>
</evidence>
<comment type="caution">
    <text evidence="1">The sequence shown here is derived from an EMBL/GenBank/DDBJ whole genome shotgun (WGS) entry which is preliminary data.</text>
</comment>
<dbReference type="Gene3D" id="3.40.50.300">
    <property type="entry name" value="P-loop containing nucleotide triphosphate hydrolases"/>
    <property type="match status" value="1"/>
</dbReference>
<organism evidence="1 2">
    <name type="scientific">Streptomyces aurantiacus JA 4570</name>
    <dbReference type="NCBI Taxonomy" id="1286094"/>
    <lineage>
        <taxon>Bacteria</taxon>
        <taxon>Bacillati</taxon>
        <taxon>Actinomycetota</taxon>
        <taxon>Actinomycetes</taxon>
        <taxon>Kitasatosporales</taxon>
        <taxon>Streptomycetaceae</taxon>
        <taxon>Streptomyces</taxon>
        <taxon>Streptomyces aurantiacus group</taxon>
    </lineage>
</organism>
<reference evidence="1 2" key="1">
    <citation type="submission" date="2013-02" db="EMBL/GenBank/DDBJ databases">
        <title>Draft Genome Sequence of Streptomyces aurantiacus, Which Produces Setomimycin.</title>
        <authorList>
            <person name="Gruening B.A."/>
            <person name="Praeg A."/>
            <person name="Erxleben A."/>
            <person name="Guenther S."/>
            <person name="Mueller M."/>
        </authorList>
    </citation>
    <scope>NUCLEOTIDE SEQUENCE [LARGE SCALE GENOMIC DNA]</scope>
    <source>
        <strain evidence="1 2">JA 4570</strain>
    </source>
</reference>
<evidence type="ECO:0000313" key="1">
    <source>
        <dbReference type="EMBL" id="EPH39896.1"/>
    </source>
</evidence>
<dbReference type="Proteomes" id="UP000014629">
    <property type="component" value="Unassembled WGS sequence"/>
</dbReference>
<accession>S3Z849</accession>
<name>S3Z849_9ACTN</name>
<dbReference type="RefSeq" id="WP_016645208.1">
    <property type="nucleotide sequence ID" value="NZ_AOPZ01000478.1"/>
</dbReference>
<dbReference type="PATRIC" id="fig|1286094.4.peg.7026"/>
<dbReference type="OrthoDB" id="9764467at2"/>
<evidence type="ECO:0008006" key="3">
    <source>
        <dbReference type="Google" id="ProtNLM"/>
    </source>
</evidence>
<gene>
    <name evidence="1" type="ORF">STRAU_7102</name>
</gene>